<accession>A0AAV3M2P7</accession>
<protein>
    <submittedName>
        <fullName evidence="1">Uncharacterized protein</fullName>
    </submittedName>
</protein>
<proteinExistence type="predicted"/>
<reference evidence="1 2" key="1">
    <citation type="submission" date="2014-01" db="EMBL/GenBank/DDBJ databases">
        <authorList>
            <person name="Durkin A.S."/>
            <person name="McCorrison J."/>
            <person name="Torralba M."/>
            <person name="Gillis M."/>
            <person name="Haft D.H."/>
            <person name="Methe B."/>
            <person name="Sutton G."/>
            <person name="Nelson K.E."/>
        </authorList>
    </citation>
    <scope>NUCLEOTIDE SEQUENCE [LARGE SCALE GENOMIC DNA]</scope>
    <source>
        <strain evidence="1 2">205/92</strain>
    </source>
</reference>
<comment type="caution">
    <text evidence="1">The sequence shown here is derived from an EMBL/GenBank/DDBJ whole genome shotgun (WGS) entry which is preliminary data.</text>
</comment>
<sequence length="45" mass="4957">MPEWYCLAVAHRNVLLATDGKVGGEIASLKLNKAVNCEENIRESL</sequence>
<dbReference type="AlphaFoldDB" id="A0AAV3M2P7"/>
<name>A0AAV3M2P7_9GAMM</name>
<evidence type="ECO:0000313" key="2">
    <source>
        <dbReference type="Proteomes" id="UP000022311"/>
    </source>
</evidence>
<dbReference type="Proteomes" id="UP000022311">
    <property type="component" value="Unassembled WGS sequence"/>
</dbReference>
<organism evidence="1 2">
    <name type="scientific">Providencia alcalifaciens 205/92</name>
    <dbReference type="NCBI Taxonomy" id="1256988"/>
    <lineage>
        <taxon>Bacteria</taxon>
        <taxon>Pseudomonadati</taxon>
        <taxon>Pseudomonadota</taxon>
        <taxon>Gammaproteobacteria</taxon>
        <taxon>Enterobacterales</taxon>
        <taxon>Morganellaceae</taxon>
        <taxon>Providencia</taxon>
    </lineage>
</organism>
<dbReference type="EMBL" id="JALD01000065">
    <property type="protein sequence ID" value="EUD09779.1"/>
    <property type="molecule type" value="Genomic_DNA"/>
</dbReference>
<evidence type="ECO:0000313" key="1">
    <source>
        <dbReference type="EMBL" id="EUD09779.1"/>
    </source>
</evidence>
<gene>
    <name evidence="1" type="ORF">HMPREF1563_0399</name>
</gene>